<dbReference type="SUPFAM" id="SSF82171">
    <property type="entry name" value="DPP6 N-terminal domain-like"/>
    <property type="match status" value="1"/>
</dbReference>
<keyword evidence="1" id="KW-0472">Membrane</keyword>
<accession>A0A409Y4K2</accession>
<dbReference type="EMBL" id="NHYE01001155">
    <property type="protein sequence ID" value="PPQ97957.1"/>
    <property type="molecule type" value="Genomic_DNA"/>
</dbReference>
<dbReference type="PANTHER" id="PTHR43135">
    <property type="entry name" value="ALPHA-D-RIBOSE 1-METHYLPHOSPHONATE 5-TRIPHOSPHATE DIPHOSPHATASE"/>
    <property type="match status" value="1"/>
</dbReference>
<evidence type="ECO:0000256" key="1">
    <source>
        <dbReference type="SAM" id="Phobius"/>
    </source>
</evidence>
<dbReference type="Gene3D" id="2.30.40.10">
    <property type="entry name" value="Urease, subunit C, domain 1"/>
    <property type="match status" value="1"/>
</dbReference>
<dbReference type="InterPro" id="IPR006680">
    <property type="entry name" value="Amidohydro-rel"/>
</dbReference>
<gene>
    <name evidence="3" type="ORF">CVT26_003106</name>
</gene>
<comment type="caution">
    <text evidence="3">The sequence shown here is derived from an EMBL/GenBank/DDBJ whole genome shotgun (WGS) entry which is preliminary data.</text>
</comment>
<dbReference type="InterPro" id="IPR051781">
    <property type="entry name" value="Metallo-dep_Hydrolase"/>
</dbReference>
<proteinExistence type="predicted"/>
<dbReference type="PANTHER" id="PTHR43135:SF3">
    <property type="entry name" value="ALPHA-D-RIBOSE 1-METHYLPHOSPHONATE 5-TRIPHOSPHATE DIPHOSPHATASE"/>
    <property type="match status" value="1"/>
</dbReference>
<dbReference type="GO" id="GO:0016810">
    <property type="term" value="F:hydrolase activity, acting on carbon-nitrogen (but not peptide) bonds"/>
    <property type="evidence" value="ECO:0007669"/>
    <property type="project" value="InterPro"/>
</dbReference>
<evidence type="ECO:0000313" key="3">
    <source>
        <dbReference type="EMBL" id="PPQ97957.1"/>
    </source>
</evidence>
<evidence type="ECO:0000259" key="2">
    <source>
        <dbReference type="Pfam" id="PF01979"/>
    </source>
</evidence>
<name>A0A409Y4K2_9AGAR</name>
<dbReference type="InterPro" id="IPR011059">
    <property type="entry name" value="Metal-dep_hydrolase_composite"/>
</dbReference>
<dbReference type="OrthoDB" id="194468at2759"/>
<dbReference type="Pfam" id="PF01979">
    <property type="entry name" value="Amidohydro_1"/>
    <property type="match status" value="1"/>
</dbReference>
<sequence>MALEDELYIKVLGPELPTPSTSSTTRSKPKLQSKLRRLLAYVALFSVAATLSTILPTPWSVFNLRDASGVTVNLTSSDPASEWQDNVWPLRPQDAWDISTDYPFPRKLEYDVQEGTWLRLDVHPTSGDIVFDMVGDIYCLPGSQALRGRPLNAPLRALPVLTGVPHDSDPHFSPDGDRLVFRSDAGLGVENIWVTEWKGCEEMDVRPASGGREDLRVALSLRADEEDLLAKGIPEDSQRKTNRLLREGRLNAQRVTNETYRWVSDARFHPSGKTVIATKWYTSERSLGAGEGWEYEVPSVDELRLEKSKQIGPGSGTRLVSRTLPLGWTSEDYGDQQIGPEQLLWHGQDSIIFSKNVIDSSTFTYSKDVHTGIYAIFERNLTTGATGLLVSSFPGGASRPELSRDGRTLAFVRRVRDKEALVFKDLQTGSIHNIWHGLSYDLSGVSAPMGTYPSFAFTPDDAAVIIWAAGQIHSVPLTVNGQGERIVSSSSPSPIPFTAHIEKRLAETLRGGADVVGYETQETQEVRSFKDLQVNQGGSRIVFQAAGASYWQEVGHRAGGKVPVTDEEAPYYSPSFVPGDDDLVIHARWSDVNYTTLELADLRTNQAVQVDGIPIGRYFSPIVCECRGSYRTIAFLKSGGSYLSGDILATGGAGLYLAEITIPDRLGRHHTISVSNLRFIPSDVNVDDRVNMRFLHQNKQLLVQQSNNAFVINFDEEADKFGKPAHNTLATGKTSVELVVDPDWSWFEEQYTAANIAFVDFFNIYLASGDHVKNGEAVWSRPANATKGLVRLSLDGGHDVTFSKNGRKLFWFLGPYLHSLEIEKLHHCSSAIEKDHTTFGISCVKNLLDVQRIRNIEHLTDIARLKKQAKSVANENSDVVVIHNATLLTMATGHQDADLIRDGVLVVRGGVIESVSSVDSFTIPSGATLISANGGFVIPGFVDVHAHWNGFADRFPAKSWEMETFLAYGVTTLHNPSASNVDGFVERTRIENGQMIGPRIFTVGDVIYGGGSPDIHQDIATMSEAISALTRIKAEGGPASISYKNYNLPSRASRQRLLTVARNMSLLCVPEGGMNYDWDLTYIIDGMTTIEHAIPVPTLYDDVLTLYALSGTGSTPTHIVNYGGAWGEQIVWATHDVPNDPKLRRFTRHDILEALSESTARPKNSFALFNTSQSVAAMVEKGLLANIGAHGEPPLGLNYHAEMGFTGAGGLSNYEVIRAATSSGAQTLGMFPSLGSLSPGKLADFLVYPPGVDLLEGNVSEKTLQLLLVARGGRIWDAESMVEVWPVNSSKKQTIPVLNAD</sequence>
<protein>
    <recommendedName>
        <fullName evidence="2">Amidohydrolase-related domain-containing protein</fullName>
    </recommendedName>
</protein>
<feature type="transmembrane region" description="Helical" evidence="1">
    <location>
        <begin position="38"/>
        <end position="59"/>
    </location>
</feature>
<feature type="domain" description="Amidohydrolase-related" evidence="2">
    <location>
        <begin position="1207"/>
        <end position="1248"/>
    </location>
</feature>
<keyword evidence="1" id="KW-0812">Transmembrane</keyword>
<dbReference type="Pfam" id="PF07676">
    <property type="entry name" value="PD40"/>
    <property type="match status" value="1"/>
</dbReference>
<dbReference type="Gene3D" id="2.120.10.30">
    <property type="entry name" value="TolB, C-terminal domain"/>
    <property type="match status" value="2"/>
</dbReference>
<dbReference type="STRING" id="231916.A0A409Y4K2"/>
<dbReference type="SUPFAM" id="SSF51338">
    <property type="entry name" value="Composite domain of metallo-dependent hydrolases"/>
    <property type="match status" value="1"/>
</dbReference>
<dbReference type="InterPro" id="IPR011659">
    <property type="entry name" value="WD40"/>
</dbReference>
<reference evidence="3 4" key="1">
    <citation type="journal article" date="2018" name="Evol. Lett.">
        <title>Horizontal gene cluster transfer increased hallucinogenic mushroom diversity.</title>
        <authorList>
            <person name="Reynolds H.T."/>
            <person name="Vijayakumar V."/>
            <person name="Gluck-Thaler E."/>
            <person name="Korotkin H.B."/>
            <person name="Matheny P.B."/>
            <person name="Slot J.C."/>
        </authorList>
    </citation>
    <scope>NUCLEOTIDE SEQUENCE [LARGE SCALE GENOMIC DNA]</scope>
    <source>
        <strain evidence="3 4">SRW20</strain>
    </source>
</reference>
<dbReference type="InterPro" id="IPR032466">
    <property type="entry name" value="Metal_Hydrolase"/>
</dbReference>
<organism evidence="3 4">
    <name type="scientific">Gymnopilus dilepis</name>
    <dbReference type="NCBI Taxonomy" id="231916"/>
    <lineage>
        <taxon>Eukaryota</taxon>
        <taxon>Fungi</taxon>
        <taxon>Dikarya</taxon>
        <taxon>Basidiomycota</taxon>
        <taxon>Agaricomycotina</taxon>
        <taxon>Agaricomycetes</taxon>
        <taxon>Agaricomycetidae</taxon>
        <taxon>Agaricales</taxon>
        <taxon>Agaricineae</taxon>
        <taxon>Hymenogastraceae</taxon>
        <taxon>Gymnopilus</taxon>
    </lineage>
</organism>
<dbReference type="Gene3D" id="3.20.20.140">
    <property type="entry name" value="Metal-dependent hydrolases"/>
    <property type="match status" value="2"/>
</dbReference>
<keyword evidence="4" id="KW-1185">Reference proteome</keyword>
<dbReference type="InterPro" id="IPR011042">
    <property type="entry name" value="6-blade_b-propeller_TolB-like"/>
</dbReference>
<keyword evidence="1" id="KW-1133">Transmembrane helix</keyword>
<dbReference type="SUPFAM" id="SSF51556">
    <property type="entry name" value="Metallo-dependent hydrolases"/>
    <property type="match status" value="1"/>
</dbReference>
<evidence type="ECO:0000313" key="4">
    <source>
        <dbReference type="Proteomes" id="UP000284706"/>
    </source>
</evidence>
<dbReference type="Proteomes" id="UP000284706">
    <property type="component" value="Unassembled WGS sequence"/>
</dbReference>
<dbReference type="InParanoid" id="A0A409Y4K2"/>